<evidence type="ECO:0000256" key="1">
    <source>
        <dbReference type="SAM" id="MobiDB-lite"/>
    </source>
</evidence>
<protein>
    <recommendedName>
        <fullName evidence="4">J domain-containing protein</fullName>
    </recommendedName>
</protein>
<evidence type="ECO:0000313" key="2">
    <source>
        <dbReference type="EMBL" id="KAK8869123.1"/>
    </source>
</evidence>
<comment type="caution">
    <text evidence="2">The sequence shown here is derived from an EMBL/GenBank/DDBJ whole genome shotgun (WGS) entry which is preliminary data.</text>
</comment>
<organism evidence="2 3">
    <name type="scientific">Apiospora arundinis</name>
    <dbReference type="NCBI Taxonomy" id="335852"/>
    <lineage>
        <taxon>Eukaryota</taxon>
        <taxon>Fungi</taxon>
        <taxon>Dikarya</taxon>
        <taxon>Ascomycota</taxon>
        <taxon>Pezizomycotina</taxon>
        <taxon>Sordariomycetes</taxon>
        <taxon>Xylariomycetidae</taxon>
        <taxon>Amphisphaeriales</taxon>
        <taxon>Apiosporaceae</taxon>
        <taxon>Apiospora</taxon>
    </lineage>
</organism>
<feature type="compositionally biased region" description="Basic and acidic residues" evidence="1">
    <location>
        <begin position="42"/>
        <end position="52"/>
    </location>
</feature>
<proteinExistence type="predicted"/>
<feature type="region of interest" description="Disordered" evidence="1">
    <location>
        <begin position="1"/>
        <end position="69"/>
    </location>
</feature>
<gene>
    <name evidence="2" type="ORF">PGQ11_007701</name>
</gene>
<accession>A0ABR2IXF5</accession>
<sequence>MAEIKKTPKLSSASQRVQRRARKAVLRAKGSTGPLSPDEQAELERLKEKADDMDIDSDNDDDDGTDDVKLNDPVLARIQQEFDSENPNYYTLFGLAPPKGSEEPLDTESQGQLKQRGTEYLATVDMSNVPKKTEWLEFIKAAAGTLLQPDKKRKYDEKRVKGNAAEMGGQNNSHSGLFMPSNQQTGLLELYNGITTDLEAYLDKADDPNVASVWLPREYLGRHLCWYISEFVNETEGAEYRYLNVSLWDGLVFVMSIHQFLASASLRSYPVARRARGIRQAMRLVCVPWRRHGVLRWVGLAIRHQACSITLLKFFLSRD</sequence>
<dbReference type="EMBL" id="JAPCWZ010000004">
    <property type="protein sequence ID" value="KAK8869123.1"/>
    <property type="molecule type" value="Genomic_DNA"/>
</dbReference>
<evidence type="ECO:0008006" key="4">
    <source>
        <dbReference type="Google" id="ProtNLM"/>
    </source>
</evidence>
<evidence type="ECO:0000313" key="3">
    <source>
        <dbReference type="Proteomes" id="UP001390339"/>
    </source>
</evidence>
<keyword evidence="3" id="KW-1185">Reference proteome</keyword>
<dbReference type="Proteomes" id="UP001390339">
    <property type="component" value="Unassembled WGS sequence"/>
</dbReference>
<name>A0ABR2IXF5_9PEZI</name>
<feature type="compositionally biased region" description="Acidic residues" evidence="1">
    <location>
        <begin position="53"/>
        <end position="65"/>
    </location>
</feature>
<reference evidence="2 3" key="1">
    <citation type="journal article" date="2024" name="IMA Fungus">
        <title>Apiospora arundinis, a panoply of carbohydrate-active enzymes and secondary metabolites.</title>
        <authorList>
            <person name="Sorensen T."/>
            <person name="Petersen C."/>
            <person name="Muurmann A.T."/>
            <person name="Christiansen J.V."/>
            <person name="Brundto M.L."/>
            <person name="Overgaard C.K."/>
            <person name="Boysen A.T."/>
            <person name="Wollenberg R.D."/>
            <person name="Larsen T.O."/>
            <person name="Sorensen J.L."/>
            <person name="Nielsen K.L."/>
            <person name="Sondergaard T.E."/>
        </authorList>
    </citation>
    <scope>NUCLEOTIDE SEQUENCE [LARGE SCALE GENOMIC DNA]</scope>
    <source>
        <strain evidence="2 3">AAU 773</strain>
    </source>
</reference>
<feature type="compositionally biased region" description="Basic residues" evidence="1">
    <location>
        <begin position="17"/>
        <end position="26"/>
    </location>
</feature>